<accession>A0A2R6XM55</accession>
<dbReference type="CDD" id="cd01641">
    <property type="entry name" value="Bacterial_IMPase_like_1"/>
    <property type="match status" value="1"/>
</dbReference>
<dbReference type="GO" id="GO:0042578">
    <property type="term" value="F:phosphoric ester hydrolase activity"/>
    <property type="evidence" value="ECO:0000318"/>
    <property type="project" value="GO_Central"/>
</dbReference>
<dbReference type="PRINTS" id="PR00377">
    <property type="entry name" value="IMPHPHTASES"/>
</dbReference>
<dbReference type="Proteomes" id="UP000244005">
    <property type="component" value="Unassembled WGS sequence"/>
</dbReference>
<dbReference type="OMA" id="WHANRIE"/>
<comment type="catalytic activity">
    <reaction evidence="11">
        <text>L-histidinol phosphate + H2O = L-histidinol + phosphate</text>
        <dbReference type="Rhea" id="RHEA:14465"/>
        <dbReference type="ChEBI" id="CHEBI:15377"/>
        <dbReference type="ChEBI" id="CHEBI:43474"/>
        <dbReference type="ChEBI" id="CHEBI:57699"/>
        <dbReference type="ChEBI" id="CHEBI:57980"/>
        <dbReference type="EC" id="3.1.3.15"/>
    </reaction>
</comment>
<organism evidence="13 14">
    <name type="scientific">Marchantia polymorpha</name>
    <name type="common">Common liverwort</name>
    <name type="synonym">Marchantia aquatica</name>
    <dbReference type="NCBI Taxonomy" id="3197"/>
    <lineage>
        <taxon>Eukaryota</taxon>
        <taxon>Viridiplantae</taxon>
        <taxon>Streptophyta</taxon>
        <taxon>Embryophyta</taxon>
        <taxon>Marchantiophyta</taxon>
        <taxon>Marchantiopsida</taxon>
        <taxon>Marchantiidae</taxon>
        <taxon>Marchantiales</taxon>
        <taxon>Marchantiaceae</taxon>
        <taxon>Marchantia</taxon>
    </lineage>
</organism>
<evidence type="ECO:0000313" key="13">
    <source>
        <dbReference type="EMBL" id="PTQ47188.1"/>
    </source>
</evidence>
<dbReference type="GO" id="GO:0046872">
    <property type="term" value="F:metal ion binding"/>
    <property type="evidence" value="ECO:0007669"/>
    <property type="project" value="UniProtKB-KW"/>
</dbReference>
<evidence type="ECO:0000256" key="12">
    <source>
        <dbReference type="PIRSR" id="PIRSR600760-2"/>
    </source>
</evidence>
<dbReference type="FunFam" id="3.40.190.80:FF:000013">
    <property type="entry name" value="Inositol monophosphatase"/>
    <property type="match status" value="1"/>
</dbReference>
<name>A0A2R6XM55_MARPO</name>
<keyword evidence="7" id="KW-0378">Hydrolase</keyword>
<dbReference type="InterPro" id="IPR011809">
    <property type="entry name" value="His_9_proposed"/>
</dbReference>
<sequence length="392" mass="42194">MTTVTFAKSLVAGGALRLRPVTVVENERGAVSHGALFRDQVRFEVSCSARLPFSTTAETTRLSLPPRMSCLPPWRNLGVEGATSAVLSSRLPRNRGSVMGTAAVEDVAASYLNASLSDNADMEANFVEVGNKLADAAGEIIRRYFRTGFDIITKDDLSPVTIADRAAEEAMTSIIKDCFPSHAIYGEENGLHMPEEGADYVWVLDPIDGTKSFVTGKPLFGTLIALVHKGVPILGIIDQPVLRERWIGKAGERSTLNGVPIASRASCTSLKNAFLYTTSPHLFAGAKEEAFIRIRDKVKTPLYGCDCYAYGLLAAGHVDLVVESGLKPYDFLALVPVIEGAGGTITDWSGDKLRFWPNSDHPSCDETGMEVVAAGSDDLHKAALDALEWNSS</sequence>
<comment type="similarity">
    <text evidence="3">Belongs to the inositol monophosphatase superfamily.</text>
</comment>
<evidence type="ECO:0000256" key="2">
    <source>
        <dbReference type="ARBA" id="ARBA00004970"/>
    </source>
</evidence>
<evidence type="ECO:0000256" key="6">
    <source>
        <dbReference type="ARBA" id="ARBA00022723"/>
    </source>
</evidence>
<evidence type="ECO:0000256" key="9">
    <source>
        <dbReference type="ARBA" id="ARBA00023102"/>
    </source>
</evidence>
<dbReference type="SUPFAM" id="SSF56655">
    <property type="entry name" value="Carbohydrate phosphatase"/>
    <property type="match status" value="1"/>
</dbReference>
<proteinExistence type="inferred from homology"/>
<keyword evidence="5" id="KW-0028">Amino-acid biosynthesis</keyword>
<dbReference type="InterPro" id="IPR020583">
    <property type="entry name" value="Inositol_monoP_metal-BS"/>
</dbReference>
<dbReference type="Pfam" id="PF00459">
    <property type="entry name" value="Inositol_P"/>
    <property type="match status" value="1"/>
</dbReference>
<dbReference type="PANTHER" id="PTHR43200:SF6">
    <property type="entry name" value="3'(2'),5'-BISPHOSPHATE NUCLEOTIDASE"/>
    <property type="match status" value="1"/>
</dbReference>
<protein>
    <recommendedName>
        <fullName evidence="4">histidinol-phosphatase</fullName>
        <ecNumber evidence="4">3.1.3.15</ecNumber>
    </recommendedName>
    <alternativeName>
        <fullName evidence="10">Histidinol-phosphate phosphatase</fullName>
    </alternativeName>
</protein>
<feature type="binding site" evidence="12">
    <location>
        <position position="205"/>
    </location>
    <ligand>
        <name>Mg(2+)</name>
        <dbReference type="ChEBI" id="CHEBI:18420"/>
        <label>1</label>
        <note>catalytic</note>
    </ligand>
</feature>
<evidence type="ECO:0000313" key="14">
    <source>
        <dbReference type="Proteomes" id="UP000244005"/>
    </source>
</evidence>
<dbReference type="InterPro" id="IPR051090">
    <property type="entry name" value="Inositol_monoP_superfamily"/>
</dbReference>
<feature type="binding site" evidence="12">
    <location>
        <position position="208"/>
    </location>
    <ligand>
        <name>Mg(2+)</name>
        <dbReference type="ChEBI" id="CHEBI:18420"/>
        <label>1</label>
        <note>catalytic</note>
    </ligand>
</feature>
<dbReference type="Gramene" id="Mp7g15520.1">
    <property type="protein sequence ID" value="Mp7g15520.1.cds"/>
    <property type="gene ID" value="Mp7g15520"/>
</dbReference>
<dbReference type="OrthoDB" id="10254945at2759"/>
<feature type="binding site" evidence="12">
    <location>
        <position position="207"/>
    </location>
    <ligand>
        <name>Mg(2+)</name>
        <dbReference type="ChEBI" id="CHEBI:18420"/>
        <label>1</label>
        <note>catalytic</note>
    </ligand>
</feature>
<dbReference type="NCBIfam" id="TIGR02067">
    <property type="entry name" value="his_9_HisN"/>
    <property type="match status" value="1"/>
</dbReference>
<evidence type="ECO:0000256" key="5">
    <source>
        <dbReference type="ARBA" id="ARBA00022605"/>
    </source>
</evidence>
<dbReference type="PROSITE" id="PS00629">
    <property type="entry name" value="IMP_1"/>
    <property type="match status" value="1"/>
</dbReference>
<keyword evidence="8 12" id="KW-0460">Magnesium</keyword>
<feature type="binding site" evidence="12">
    <location>
        <position position="187"/>
    </location>
    <ligand>
        <name>Mg(2+)</name>
        <dbReference type="ChEBI" id="CHEBI:18420"/>
        <label>1</label>
        <note>catalytic</note>
    </ligand>
</feature>
<dbReference type="EC" id="3.1.3.15" evidence="4"/>
<evidence type="ECO:0000256" key="4">
    <source>
        <dbReference type="ARBA" id="ARBA00013085"/>
    </source>
</evidence>
<dbReference type="GO" id="GO:0004401">
    <property type="term" value="F:histidinol-phosphatase activity"/>
    <property type="evidence" value="ECO:0007669"/>
    <property type="project" value="UniProtKB-EC"/>
</dbReference>
<comment type="pathway">
    <text evidence="2">Amino-acid biosynthesis; L-histidine biosynthesis; L-histidine from 5-phospho-alpha-D-ribose 1-diphosphate: step 8/9.</text>
</comment>
<evidence type="ECO:0000256" key="8">
    <source>
        <dbReference type="ARBA" id="ARBA00022842"/>
    </source>
</evidence>
<evidence type="ECO:0000256" key="11">
    <source>
        <dbReference type="ARBA" id="ARBA00049158"/>
    </source>
</evidence>
<dbReference type="InterPro" id="IPR000760">
    <property type="entry name" value="Inositol_monophosphatase-like"/>
</dbReference>
<dbReference type="UniPathway" id="UPA00031">
    <property type="reaction ID" value="UER00013"/>
</dbReference>
<dbReference type="Gene3D" id="3.40.190.80">
    <property type="match status" value="1"/>
</dbReference>
<feature type="binding site" evidence="12">
    <location>
        <position position="330"/>
    </location>
    <ligand>
        <name>Mg(2+)</name>
        <dbReference type="ChEBI" id="CHEBI:18420"/>
        <label>1</label>
        <note>catalytic</note>
    </ligand>
</feature>
<dbReference type="PANTHER" id="PTHR43200">
    <property type="entry name" value="PHOSPHATASE"/>
    <property type="match status" value="1"/>
</dbReference>
<dbReference type="FunFam" id="3.30.540.10:FF:000021">
    <property type="entry name" value="Inositol monophosphatase"/>
    <property type="match status" value="1"/>
</dbReference>
<gene>
    <name evidence="13" type="ORF">MARPO_0009s0236</name>
</gene>
<evidence type="ECO:0000256" key="7">
    <source>
        <dbReference type="ARBA" id="ARBA00022801"/>
    </source>
</evidence>
<dbReference type="GO" id="GO:0000105">
    <property type="term" value="P:L-histidine biosynthetic process"/>
    <property type="evidence" value="ECO:0000318"/>
    <property type="project" value="GO_Central"/>
</dbReference>
<keyword evidence="9" id="KW-0368">Histidine biosynthesis</keyword>
<reference evidence="14" key="1">
    <citation type="journal article" date="2017" name="Cell">
        <title>Insights into land plant evolution garnered from the Marchantia polymorpha genome.</title>
        <authorList>
            <person name="Bowman J.L."/>
            <person name="Kohchi T."/>
            <person name="Yamato K.T."/>
            <person name="Jenkins J."/>
            <person name="Shu S."/>
            <person name="Ishizaki K."/>
            <person name="Yamaoka S."/>
            <person name="Nishihama R."/>
            <person name="Nakamura Y."/>
            <person name="Berger F."/>
            <person name="Adam C."/>
            <person name="Aki S.S."/>
            <person name="Althoff F."/>
            <person name="Araki T."/>
            <person name="Arteaga-Vazquez M.A."/>
            <person name="Balasubrmanian S."/>
            <person name="Barry K."/>
            <person name="Bauer D."/>
            <person name="Boehm C.R."/>
            <person name="Briginshaw L."/>
            <person name="Caballero-Perez J."/>
            <person name="Catarino B."/>
            <person name="Chen F."/>
            <person name="Chiyoda S."/>
            <person name="Chovatia M."/>
            <person name="Davies K.M."/>
            <person name="Delmans M."/>
            <person name="Demura T."/>
            <person name="Dierschke T."/>
            <person name="Dolan L."/>
            <person name="Dorantes-Acosta A.E."/>
            <person name="Eklund D.M."/>
            <person name="Florent S.N."/>
            <person name="Flores-Sandoval E."/>
            <person name="Fujiyama A."/>
            <person name="Fukuzawa H."/>
            <person name="Galik B."/>
            <person name="Grimanelli D."/>
            <person name="Grimwood J."/>
            <person name="Grossniklaus U."/>
            <person name="Hamada T."/>
            <person name="Haseloff J."/>
            <person name="Hetherington A.J."/>
            <person name="Higo A."/>
            <person name="Hirakawa Y."/>
            <person name="Hundley H.N."/>
            <person name="Ikeda Y."/>
            <person name="Inoue K."/>
            <person name="Inoue S.I."/>
            <person name="Ishida S."/>
            <person name="Jia Q."/>
            <person name="Kakita M."/>
            <person name="Kanazawa T."/>
            <person name="Kawai Y."/>
            <person name="Kawashima T."/>
            <person name="Kennedy M."/>
            <person name="Kinose K."/>
            <person name="Kinoshita T."/>
            <person name="Kohara Y."/>
            <person name="Koide E."/>
            <person name="Komatsu K."/>
            <person name="Kopischke S."/>
            <person name="Kubo M."/>
            <person name="Kyozuka J."/>
            <person name="Lagercrantz U."/>
            <person name="Lin S.S."/>
            <person name="Lindquist E."/>
            <person name="Lipzen A.M."/>
            <person name="Lu C.W."/>
            <person name="De Luna E."/>
            <person name="Martienssen R.A."/>
            <person name="Minamino N."/>
            <person name="Mizutani M."/>
            <person name="Mizutani M."/>
            <person name="Mochizuki N."/>
            <person name="Monte I."/>
            <person name="Mosher R."/>
            <person name="Nagasaki H."/>
            <person name="Nakagami H."/>
            <person name="Naramoto S."/>
            <person name="Nishitani K."/>
            <person name="Ohtani M."/>
            <person name="Okamoto T."/>
            <person name="Okumura M."/>
            <person name="Phillips J."/>
            <person name="Pollak B."/>
            <person name="Reinders A."/>
            <person name="Rovekamp M."/>
            <person name="Sano R."/>
            <person name="Sawa S."/>
            <person name="Schmid M.W."/>
            <person name="Shirakawa M."/>
            <person name="Solano R."/>
            <person name="Spunde A."/>
            <person name="Suetsugu N."/>
            <person name="Sugano S."/>
            <person name="Sugiyama A."/>
            <person name="Sun R."/>
            <person name="Suzuki Y."/>
            <person name="Takenaka M."/>
            <person name="Takezawa D."/>
            <person name="Tomogane H."/>
            <person name="Tsuzuki M."/>
            <person name="Ueda T."/>
            <person name="Umeda M."/>
            <person name="Ward J.M."/>
            <person name="Watanabe Y."/>
            <person name="Yazaki K."/>
            <person name="Yokoyama R."/>
            <person name="Yoshitake Y."/>
            <person name="Yotsui I."/>
            <person name="Zachgo S."/>
            <person name="Schmutz J."/>
        </authorList>
    </citation>
    <scope>NUCLEOTIDE SEQUENCE [LARGE SCALE GENOMIC DNA]</scope>
    <source>
        <strain evidence="14">Tak-1</strain>
    </source>
</reference>
<dbReference type="Gene3D" id="3.30.540.10">
    <property type="entry name" value="Fructose-1,6-Bisphosphatase, subunit A, domain 1"/>
    <property type="match status" value="1"/>
</dbReference>
<evidence type="ECO:0000256" key="3">
    <source>
        <dbReference type="ARBA" id="ARBA00009759"/>
    </source>
</evidence>
<evidence type="ECO:0000256" key="1">
    <source>
        <dbReference type="ARBA" id="ARBA00001946"/>
    </source>
</evidence>
<keyword evidence="6 12" id="KW-0479">Metal-binding</keyword>
<keyword evidence="14" id="KW-1185">Reference proteome</keyword>
<dbReference type="AlphaFoldDB" id="A0A2R6XM55"/>
<evidence type="ECO:0000256" key="10">
    <source>
        <dbReference type="ARBA" id="ARBA00033209"/>
    </source>
</evidence>
<comment type="cofactor">
    <cofactor evidence="1 12">
        <name>Mg(2+)</name>
        <dbReference type="ChEBI" id="CHEBI:18420"/>
    </cofactor>
</comment>
<dbReference type="EMBL" id="KZ772681">
    <property type="protein sequence ID" value="PTQ47188.1"/>
    <property type="molecule type" value="Genomic_DNA"/>
</dbReference>